<name>A0A1H1XVV8_9ACTN</name>
<gene>
    <name evidence="2" type="ORF">SAMN04488543_3105</name>
</gene>
<dbReference type="Pfam" id="PF13460">
    <property type="entry name" value="NAD_binding_10"/>
    <property type="match status" value="1"/>
</dbReference>
<dbReference type="RefSeq" id="WP_091413952.1">
    <property type="nucleotide sequence ID" value="NZ_LT629749.1"/>
</dbReference>
<dbReference type="PANTHER" id="PTHR47129">
    <property type="entry name" value="QUINONE OXIDOREDUCTASE 2"/>
    <property type="match status" value="1"/>
</dbReference>
<dbReference type="InterPro" id="IPR036291">
    <property type="entry name" value="NAD(P)-bd_dom_sf"/>
</dbReference>
<accession>A0A1H1XVV8</accession>
<proteinExistence type="predicted"/>
<sequence length="285" mass="29205">MPTTAVTGATGHLGRLVVASLRAQGADVVALVRDPAKAAEVLGRDVETRVASYDDRAALEAALAGVDVLVLVSGSEVGQRVRQHTTVVEAARAAGVARVVYTSAPHADTTPLVLAPEHKATEEVIVGSGLAFTILRNNWYHENYADQVSQAAESGVLLGSAHGGRTASAARQDYAEAAAAVALGAGHDDRVYELAGDVAWTRPELAAAITEVTGSPVEYRDLSTDEHVAALTAAGLDEATAGFVAALDANTAEGTLADTSTGDLRRLIGRPTTPLVDGLRAATAA</sequence>
<protein>
    <submittedName>
        <fullName evidence="2">NAD(P)H dehydrogenase (Quinone)</fullName>
    </submittedName>
</protein>
<dbReference type="Gene3D" id="3.90.25.10">
    <property type="entry name" value="UDP-galactose 4-epimerase, domain 1"/>
    <property type="match status" value="1"/>
</dbReference>
<dbReference type="EMBL" id="LT629749">
    <property type="protein sequence ID" value="SDT12906.1"/>
    <property type="molecule type" value="Genomic_DNA"/>
</dbReference>
<dbReference type="Proteomes" id="UP000199092">
    <property type="component" value="Chromosome I"/>
</dbReference>
<dbReference type="Gene3D" id="3.40.50.720">
    <property type="entry name" value="NAD(P)-binding Rossmann-like Domain"/>
    <property type="match status" value="1"/>
</dbReference>
<evidence type="ECO:0000259" key="1">
    <source>
        <dbReference type="Pfam" id="PF13460"/>
    </source>
</evidence>
<dbReference type="SUPFAM" id="SSF51735">
    <property type="entry name" value="NAD(P)-binding Rossmann-fold domains"/>
    <property type="match status" value="1"/>
</dbReference>
<reference evidence="2 3" key="1">
    <citation type="submission" date="2016-10" db="EMBL/GenBank/DDBJ databases">
        <authorList>
            <person name="de Groot N.N."/>
        </authorList>
    </citation>
    <scope>NUCLEOTIDE SEQUENCE [LARGE SCALE GENOMIC DNA]</scope>
    <source>
        <strain evidence="2 3">DSM 21741</strain>
    </source>
</reference>
<keyword evidence="3" id="KW-1185">Reference proteome</keyword>
<evidence type="ECO:0000313" key="2">
    <source>
        <dbReference type="EMBL" id="SDT12906.1"/>
    </source>
</evidence>
<dbReference type="STRING" id="546871.SAMN04488543_3105"/>
<feature type="domain" description="NAD(P)-binding" evidence="1">
    <location>
        <begin position="8"/>
        <end position="181"/>
    </location>
</feature>
<dbReference type="AlphaFoldDB" id="A0A1H1XVV8"/>
<dbReference type="InterPro" id="IPR052718">
    <property type="entry name" value="NmrA-type_oxidoreductase"/>
</dbReference>
<evidence type="ECO:0000313" key="3">
    <source>
        <dbReference type="Proteomes" id="UP000199092"/>
    </source>
</evidence>
<dbReference type="InterPro" id="IPR016040">
    <property type="entry name" value="NAD(P)-bd_dom"/>
</dbReference>
<dbReference type="PANTHER" id="PTHR47129:SF1">
    <property type="entry name" value="NMRA-LIKE DOMAIN-CONTAINING PROTEIN"/>
    <property type="match status" value="1"/>
</dbReference>
<organism evidence="2 3">
    <name type="scientific">Friedmanniella luteola</name>
    <dbReference type="NCBI Taxonomy" id="546871"/>
    <lineage>
        <taxon>Bacteria</taxon>
        <taxon>Bacillati</taxon>
        <taxon>Actinomycetota</taxon>
        <taxon>Actinomycetes</taxon>
        <taxon>Propionibacteriales</taxon>
        <taxon>Nocardioidaceae</taxon>
        <taxon>Friedmanniella</taxon>
    </lineage>
</organism>
<dbReference type="OrthoDB" id="5510591at2"/>